<name>A0A1F4XPJ4_9BACT</name>
<sequence length="186" mass="20672">MITVIVGQKKRPKGSEEIKLEVVSLEEVAALATTQALFSGARIFVLVGALAGERGEEFIDMAKELVDSPHTFVFEEEKLLKKEADALAKAGAIIEKIEKPKKEEFKFDRFGLTAALANRDKKKLWLGLTAALRAGEKPEAIAGLLAWKARQMKNATLSRQIVWMYHDSHRGAGDLELLLERFALKL</sequence>
<organism evidence="1 2">
    <name type="scientific">Candidatus Adlerbacteria bacterium RIFCSPHIGHO2_02_FULL_52_17</name>
    <dbReference type="NCBI Taxonomy" id="1797240"/>
    <lineage>
        <taxon>Bacteria</taxon>
        <taxon>Candidatus Adleribacteriota</taxon>
    </lineage>
</organism>
<evidence type="ECO:0000313" key="1">
    <source>
        <dbReference type="EMBL" id="OGC82963.1"/>
    </source>
</evidence>
<dbReference type="AlphaFoldDB" id="A0A1F4XPJ4"/>
<reference evidence="1 2" key="1">
    <citation type="journal article" date="2016" name="Nat. Commun.">
        <title>Thousands of microbial genomes shed light on interconnected biogeochemical processes in an aquifer system.</title>
        <authorList>
            <person name="Anantharaman K."/>
            <person name="Brown C.T."/>
            <person name="Hug L.A."/>
            <person name="Sharon I."/>
            <person name="Castelle C.J."/>
            <person name="Probst A.J."/>
            <person name="Thomas B.C."/>
            <person name="Singh A."/>
            <person name="Wilkins M.J."/>
            <person name="Karaoz U."/>
            <person name="Brodie E.L."/>
            <person name="Williams K.H."/>
            <person name="Hubbard S.S."/>
            <person name="Banfield J.F."/>
        </authorList>
    </citation>
    <scope>NUCLEOTIDE SEQUENCE [LARGE SCALE GENOMIC DNA]</scope>
</reference>
<protein>
    <recommendedName>
        <fullName evidence="3">DNA polymerase III delta N-terminal domain-containing protein</fullName>
    </recommendedName>
</protein>
<accession>A0A1F4XPJ4</accession>
<dbReference type="Proteomes" id="UP000177564">
    <property type="component" value="Unassembled WGS sequence"/>
</dbReference>
<gene>
    <name evidence="1" type="ORF">A3D68_00760</name>
</gene>
<dbReference type="EMBL" id="MEWU01000032">
    <property type="protein sequence ID" value="OGC82963.1"/>
    <property type="molecule type" value="Genomic_DNA"/>
</dbReference>
<proteinExistence type="predicted"/>
<dbReference type="STRING" id="1797240.A3D68_00760"/>
<evidence type="ECO:0000313" key="2">
    <source>
        <dbReference type="Proteomes" id="UP000177564"/>
    </source>
</evidence>
<comment type="caution">
    <text evidence="1">The sequence shown here is derived from an EMBL/GenBank/DDBJ whole genome shotgun (WGS) entry which is preliminary data.</text>
</comment>
<evidence type="ECO:0008006" key="3">
    <source>
        <dbReference type="Google" id="ProtNLM"/>
    </source>
</evidence>